<organism evidence="11 12">
    <name type="scientific">Latilactobacillus sakei</name>
    <name type="common">Lactobacillus sakei</name>
    <dbReference type="NCBI Taxonomy" id="1599"/>
    <lineage>
        <taxon>Bacteria</taxon>
        <taxon>Bacillati</taxon>
        <taxon>Bacillota</taxon>
        <taxon>Bacilli</taxon>
        <taxon>Lactobacillales</taxon>
        <taxon>Lactobacillaceae</taxon>
        <taxon>Latilactobacillus</taxon>
    </lineage>
</organism>
<dbReference type="CDD" id="cd01840">
    <property type="entry name" value="SGNH_hydrolase_yrhL_like"/>
    <property type="match status" value="1"/>
</dbReference>
<keyword evidence="2" id="KW-1003">Cell membrane</keyword>
<dbReference type="PANTHER" id="PTHR23028:SF53">
    <property type="entry name" value="ACYL_TRANSF_3 DOMAIN-CONTAINING PROTEIN"/>
    <property type="match status" value="1"/>
</dbReference>
<dbReference type="Gene3D" id="3.40.50.1110">
    <property type="entry name" value="SGNH hydrolase"/>
    <property type="match status" value="1"/>
</dbReference>
<reference evidence="11 12" key="1">
    <citation type="submission" date="2018-02" db="EMBL/GenBank/DDBJ databases">
        <authorList>
            <person name="Rodrigo-Torres L."/>
            <person name="Arahal R. D."/>
            <person name="Lucena T."/>
        </authorList>
    </citation>
    <scope>NUCLEOTIDE SEQUENCE [LARGE SCALE GENOMIC DNA]</scope>
    <source>
        <strain evidence="11 12">CECT 9267</strain>
    </source>
</reference>
<feature type="domain" description="Acyltransferase 3" evidence="10">
    <location>
        <begin position="14"/>
        <end position="344"/>
    </location>
</feature>
<dbReference type="InterPro" id="IPR036514">
    <property type="entry name" value="SGNH_hydro_sf"/>
</dbReference>
<evidence type="ECO:0000256" key="4">
    <source>
        <dbReference type="ARBA" id="ARBA00022692"/>
    </source>
</evidence>
<protein>
    <submittedName>
        <fullName evidence="11">O-acetyltransferase OatA</fullName>
        <ecNumber evidence="11">2.3.1.-</ecNumber>
    </submittedName>
</protein>
<evidence type="ECO:0000313" key="11">
    <source>
        <dbReference type="EMBL" id="SPE22693.1"/>
    </source>
</evidence>
<feature type="region of interest" description="Disordered" evidence="8">
    <location>
        <begin position="437"/>
        <end position="467"/>
    </location>
</feature>
<feature type="transmembrane region" description="Helical" evidence="9">
    <location>
        <begin position="152"/>
        <end position="169"/>
    </location>
</feature>
<evidence type="ECO:0000256" key="1">
    <source>
        <dbReference type="ARBA" id="ARBA00004651"/>
    </source>
</evidence>
<feature type="transmembrane region" description="Helical" evidence="9">
    <location>
        <begin position="81"/>
        <end position="99"/>
    </location>
</feature>
<dbReference type="GO" id="GO:0009103">
    <property type="term" value="P:lipopolysaccharide biosynthetic process"/>
    <property type="evidence" value="ECO:0007669"/>
    <property type="project" value="TreeGrafter"/>
</dbReference>
<sequence>MAGKKRLNNSRYITGFDGLRAIGVIGVILYHLMPYTFTGGYLGVPIFMVVSGYLITDLLVQEWEQNHWINLKSFYLRRVKRLYPGLLTMLFATGAYITLFERQMLHNLNQIIITNILYVYNWWQIGHGQSYFDRFANNESPFTHLWTLSIEGQFYLLWPFVVVALIIGFKNKGRIARVLLGAGLVSAIWMAILYHPNADPSRLYYGTDTRMFSILVGAALAFVWPSTALKQKIIPRQRWTLDGIGLLSTITMLILMVKMNAESAFVYRGGLFIFSLLICVLVAVVAHPGSDWNRLLTNPVFNWLGKRSYGIYLYQFPVMIFFEGVFKNVAAHPALYPVIEVAIIFGLTELSYRFIEQPLAHYPYQELGQRMRQFVKHPTLNRQSGLVFGMAIVFLVGLVGAIQAPGQPALDAHKSALAVNIQKNKKENDARNKALVEKAKAQNKQQKKAKSKAQADKEAEAAAQKHPVNQEYEKYGLTQVELQKAQSMPITAIGDSVLLDAGKTLQTLFPNMLVDASVGRQLNKSTPVVDSYAQKGALSDTVLISLGTNGSFTQAQLDEFMAAIGSQRKVFWLNAYVPTRPWQNDVNQMLKGAAKKYPNLTIINWYDQARKHGDWFYDDQVHPNPVGVKEYAAIVTKALVKQ</sequence>
<dbReference type="EC" id="2.3.1.-" evidence="11"/>
<dbReference type="Proteomes" id="UP000239650">
    <property type="component" value="Unassembled WGS sequence"/>
</dbReference>
<proteinExistence type="predicted"/>
<evidence type="ECO:0000256" key="7">
    <source>
        <dbReference type="ARBA" id="ARBA00023315"/>
    </source>
</evidence>
<evidence type="ECO:0000256" key="6">
    <source>
        <dbReference type="ARBA" id="ARBA00023136"/>
    </source>
</evidence>
<dbReference type="InterPro" id="IPR002656">
    <property type="entry name" value="Acyl_transf_3_dom"/>
</dbReference>
<dbReference type="SUPFAM" id="SSF52266">
    <property type="entry name" value="SGNH hydrolase"/>
    <property type="match status" value="1"/>
</dbReference>
<keyword evidence="3 11" id="KW-0808">Transferase</keyword>
<evidence type="ECO:0000256" key="2">
    <source>
        <dbReference type="ARBA" id="ARBA00022475"/>
    </source>
</evidence>
<keyword evidence="5 9" id="KW-1133">Transmembrane helix</keyword>
<evidence type="ECO:0000313" key="12">
    <source>
        <dbReference type="Proteomes" id="UP000239650"/>
    </source>
</evidence>
<keyword evidence="4 9" id="KW-0812">Transmembrane</keyword>
<feature type="transmembrane region" description="Helical" evidence="9">
    <location>
        <begin position="12"/>
        <end position="33"/>
    </location>
</feature>
<accession>A0AAE8LWV7</accession>
<dbReference type="EMBL" id="OKRC01000009">
    <property type="protein sequence ID" value="SPE22693.1"/>
    <property type="molecule type" value="Genomic_DNA"/>
</dbReference>
<dbReference type="RefSeq" id="WP_035145846.1">
    <property type="nucleotide sequence ID" value="NZ_CAKMCP010000001.1"/>
</dbReference>
<comment type="subcellular location">
    <subcellularLocation>
        <location evidence="1">Cell membrane</location>
        <topology evidence="1">Multi-pass membrane protein</topology>
    </subcellularLocation>
</comment>
<feature type="transmembrane region" description="Helical" evidence="9">
    <location>
        <begin position="176"/>
        <end position="196"/>
    </location>
</feature>
<keyword evidence="7 11" id="KW-0012">Acyltransferase</keyword>
<dbReference type="AlphaFoldDB" id="A0AAE8LWV7"/>
<evidence type="ECO:0000256" key="8">
    <source>
        <dbReference type="SAM" id="MobiDB-lite"/>
    </source>
</evidence>
<dbReference type="InterPro" id="IPR050879">
    <property type="entry name" value="Acyltransferase_3"/>
</dbReference>
<dbReference type="Pfam" id="PF01757">
    <property type="entry name" value="Acyl_transf_3"/>
    <property type="match status" value="1"/>
</dbReference>
<evidence type="ECO:0000256" key="9">
    <source>
        <dbReference type="SAM" id="Phobius"/>
    </source>
</evidence>
<feature type="transmembrane region" description="Helical" evidence="9">
    <location>
        <begin position="265"/>
        <end position="286"/>
    </location>
</feature>
<gene>
    <name evidence="11" type="primary">oatA_2</name>
    <name evidence="11" type="ORF">LAS9267_01717</name>
</gene>
<name>A0AAE8LWV7_LATSK</name>
<dbReference type="PANTHER" id="PTHR23028">
    <property type="entry name" value="ACETYLTRANSFERASE"/>
    <property type="match status" value="1"/>
</dbReference>
<evidence type="ECO:0000256" key="5">
    <source>
        <dbReference type="ARBA" id="ARBA00022989"/>
    </source>
</evidence>
<dbReference type="GO" id="GO:0016747">
    <property type="term" value="F:acyltransferase activity, transferring groups other than amino-acyl groups"/>
    <property type="evidence" value="ECO:0007669"/>
    <property type="project" value="InterPro"/>
</dbReference>
<feature type="transmembrane region" description="Helical" evidence="9">
    <location>
        <begin position="386"/>
        <end position="404"/>
    </location>
</feature>
<comment type="caution">
    <text evidence="11">The sequence shown here is derived from an EMBL/GenBank/DDBJ whole genome shotgun (WGS) entry which is preliminary data.</text>
</comment>
<evidence type="ECO:0000259" key="10">
    <source>
        <dbReference type="Pfam" id="PF01757"/>
    </source>
</evidence>
<dbReference type="GO" id="GO:0005886">
    <property type="term" value="C:plasma membrane"/>
    <property type="evidence" value="ECO:0007669"/>
    <property type="project" value="UniProtKB-SubCell"/>
</dbReference>
<evidence type="ECO:0000256" key="3">
    <source>
        <dbReference type="ARBA" id="ARBA00022679"/>
    </source>
</evidence>
<keyword evidence="6 9" id="KW-0472">Membrane</keyword>
<feature type="transmembrane region" description="Helical" evidence="9">
    <location>
        <begin position="211"/>
        <end position="229"/>
    </location>
</feature>